<evidence type="ECO:0000256" key="2">
    <source>
        <dbReference type="ARBA" id="ARBA00022692"/>
    </source>
</evidence>
<keyword evidence="5" id="KW-0802">TPR repeat</keyword>
<feature type="transmembrane region" description="Helical" evidence="6">
    <location>
        <begin position="7"/>
        <end position="29"/>
    </location>
</feature>
<dbReference type="SUPFAM" id="SSF48452">
    <property type="entry name" value="TPR-like"/>
    <property type="match status" value="1"/>
</dbReference>
<evidence type="ECO:0000256" key="4">
    <source>
        <dbReference type="ARBA" id="ARBA00023136"/>
    </source>
</evidence>
<accession>A0A7K1XSU1</accession>
<dbReference type="PANTHER" id="PTHR37422">
    <property type="entry name" value="TEICHURONIC ACID BIOSYNTHESIS PROTEIN TUAE"/>
    <property type="match status" value="1"/>
</dbReference>
<feature type="transmembrane region" description="Helical" evidence="6">
    <location>
        <begin position="73"/>
        <end position="89"/>
    </location>
</feature>
<evidence type="ECO:0000256" key="3">
    <source>
        <dbReference type="ARBA" id="ARBA00022989"/>
    </source>
</evidence>
<feature type="transmembrane region" description="Helical" evidence="6">
    <location>
        <begin position="356"/>
        <end position="373"/>
    </location>
</feature>
<dbReference type="InterPro" id="IPR051533">
    <property type="entry name" value="WaaL-like"/>
</dbReference>
<evidence type="ECO:0000313" key="9">
    <source>
        <dbReference type="Proteomes" id="UP000451233"/>
    </source>
</evidence>
<evidence type="ECO:0000256" key="5">
    <source>
        <dbReference type="PROSITE-ProRule" id="PRU00339"/>
    </source>
</evidence>
<dbReference type="Proteomes" id="UP000451233">
    <property type="component" value="Unassembled WGS sequence"/>
</dbReference>
<protein>
    <recommendedName>
        <fullName evidence="7">O-antigen ligase-related domain-containing protein</fullName>
    </recommendedName>
</protein>
<keyword evidence="2 6" id="KW-0812">Transmembrane</keyword>
<feature type="repeat" description="TPR" evidence="5">
    <location>
        <begin position="533"/>
        <end position="566"/>
    </location>
</feature>
<dbReference type="RefSeq" id="WP_160905079.1">
    <property type="nucleotide sequence ID" value="NZ_WVHS01000001.1"/>
</dbReference>
<sequence length="619" mass="68290">MKINIGNVFSVVILSVLLVLFCGIALAATWEAPRGADTGKFFIYTGAALLLLVLSAVQLVIAGRQVKLNKIDFLLLVLYGYVILNRYVFQSDPVFSLPYYEFCGLGIGYLILRQLTLRHLYFLLIAMVTGGFLQAVYGNLQLYGIYALNNGALTGNFKNTELYANYLATCFPVSLGLFMFHNELSARFLQAGTPSKPGHRGMWLLTRYVPLAGAIAVILMSGATRSMPALFAMGGSTLLLLGFKYQVLTPGSQVAAEKKERKTIGLALSALLLGGVLAGAYFFGGEANKGRLLIWKVSAILASERPLTGHGFDRFQSVYMNGQAKYLAAASQNETEVSGNVTYAYNDVLQFTVENGLAGICCILLVVVTFFMFKKQRFEAVHQVALSGILSVALLAFLSFPMQELAIKLGLVLFLAIVIAAFDAAETDGSRAPRPGRAFKGIALLGALTFSIFGFNRVVTLYKGYTTWNRADDYYKEDEHDKTAANFYYDQAYPLFARNGEFLASYGNSLSHDHDTEKAIAILLSARNYRDNSATEILLGNSYKDLKNFKLAEQAYLRAHQMAPNKFYARYSLATLYMEADQRDKAREIALSLLNKKDVARTPVVVQMLDQLKQIVKAK</sequence>
<dbReference type="AlphaFoldDB" id="A0A7K1XSU1"/>
<feature type="domain" description="O-antigen ligase-related" evidence="7">
    <location>
        <begin position="215"/>
        <end position="363"/>
    </location>
</feature>
<dbReference type="GO" id="GO:0016020">
    <property type="term" value="C:membrane"/>
    <property type="evidence" value="ECO:0007669"/>
    <property type="project" value="UniProtKB-SubCell"/>
</dbReference>
<gene>
    <name evidence="8" type="ORF">GS398_02080</name>
</gene>
<evidence type="ECO:0000313" key="8">
    <source>
        <dbReference type="EMBL" id="MXV14073.1"/>
    </source>
</evidence>
<comment type="caution">
    <text evidence="8">The sequence shown here is derived from an EMBL/GenBank/DDBJ whole genome shotgun (WGS) entry which is preliminary data.</text>
</comment>
<feature type="transmembrane region" description="Helical" evidence="6">
    <location>
        <begin position="264"/>
        <end position="283"/>
    </location>
</feature>
<keyword evidence="9" id="KW-1185">Reference proteome</keyword>
<feature type="transmembrane region" description="Helical" evidence="6">
    <location>
        <begin position="119"/>
        <end position="143"/>
    </location>
</feature>
<organism evidence="8 9">
    <name type="scientific">Hufsiella ginkgonis</name>
    <dbReference type="NCBI Taxonomy" id="2695274"/>
    <lineage>
        <taxon>Bacteria</taxon>
        <taxon>Pseudomonadati</taxon>
        <taxon>Bacteroidota</taxon>
        <taxon>Sphingobacteriia</taxon>
        <taxon>Sphingobacteriales</taxon>
        <taxon>Sphingobacteriaceae</taxon>
        <taxon>Hufsiella</taxon>
    </lineage>
</organism>
<feature type="transmembrane region" description="Helical" evidence="6">
    <location>
        <begin position="201"/>
        <end position="220"/>
    </location>
</feature>
<feature type="transmembrane region" description="Helical" evidence="6">
    <location>
        <begin position="380"/>
        <end position="400"/>
    </location>
</feature>
<keyword evidence="4 6" id="KW-0472">Membrane</keyword>
<proteinExistence type="predicted"/>
<dbReference type="Gene3D" id="1.25.40.10">
    <property type="entry name" value="Tetratricopeptide repeat domain"/>
    <property type="match status" value="1"/>
</dbReference>
<dbReference type="InterPro" id="IPR011990">
    <property type="entry name" value="TPR-like_helical_dom_sf"/>
</dbReference>
<dbReference type="InterPro" id="IPR019734">
    <property type="entry name" value="TPR_rpt"/>
</dbReference>
<dbReference type="EMBL" id="WVHS01000001">
    <property type="protein sequence ID" value="MXV14073.1"/>
    <property type="molecule type" value="Genomic_DNA"/>
</dbReference>
<reference evidence="8 9" key="1">
    <citation type="submission" date="2019-11" db="EMBL/GenBank/DDBJ databases">
        <title>Pedobacter sp. HMF7056 Genome sequencing and assembly.</title>
        <authorList>
            <person name="Kang H."/>
            <person name="Kim H."/>
            <person name="Joh K."/>
        </authorList>
    </citation>
    <scope>NUCLEOTIDE SEQUENCE [LARGE SCALE GENOMIC DNA]</scope>
    <source>
        <strain evidence="8 9">HMF7056</strain>
    </source>
</reference>
<feature type="transmembrane region" description="Helical" evidence="6">
    <location>
        <begin position="226"/>
        <end position="243"/>
    </location>
</feature>
<evidence type="ECO:0000259" key="7">
    <source>
        <dbReference type="Pfam" id="PF04932"/>
    </source>
</evidence>
<dbReference type="Pfam" id="PF04932">
    <property type="entry name" value="Wzy_C"/>
    <property type="match status" value="1"/>
</dbReference>
<feature type="transmembrane region" description="Helical" evidence="6">
    <location>
        <begin position="437"/>
        <end position="455"/>
    </location>
</feature>
<name>A0A7K1XSU1_9SPHI</name>
<evidence type="ECO:0000256" key="1">
    <source>
        <dbReference type="ARBA" id="ARBA00004141"/>
    </source>
</evidence>
<feature type="transmembrane region" description="Helical" evidence="6">
    <location>
        <begin position="41"/>
        <end position="61"/>
    </location>
</feature>
<evidence type="ECO:0000256" key="6">
    <source>
        <dbReference type="SAM" id="Phobius"/>
    </source>
</evidence>
<keyword evidence="3 6" id="KW-1133">Transmembrane helix</keyword>
<feature type="transmembrane region" description="Helical" evidence="6">
    <location>
        <begin position="406"/>
        <end position="425"/>
    </location>
</feature>
<dbReference type="PROSITE" id="PS50005">
    <property type="entry name" value="TPR"/>
    <property type="match status" value="1"/>
</dbReference>
<dbReference type="InterPro" id="IPR007016">
    <property type="entry name" value="O-antigen_ligase-rel_domated"/>
</dbReference>
<feature type="transmembrane region" description="Helical" evidence="6">
    <location>
        <begin position="163"/>
        <end position="180"/>
    </location>
</feature>
<comment type="subcellular location">
    <subcellularLocation>
        <location evidence="1">Membrane</location>
        <topology evidence="1">Multi-pass membrane protein</topology>
    </subcellularLocation>
</comment>
<dbReference type="PANTHER" id="PTHR37422:SF13">
    <property type="entry name" value="LIPOPOLYSACCHARIDE BIOSYNTHESIS PROTEIN PA4999-RELATED"/>
    <property type="match status" value="1"/>
</dbReference>